<comment type="caution">
    <text evidence="2">The sequence shown here is derived from an EMBL/GenBank/DDBJ whole genome shotgun (WGS) entry which is preliminary data.</text>
</comment>
<organism evidence="2 3">
    <name type="scientific">Bacillus xiapuensis</name>
    <dbReference type="NCBI Taxonomy" id="2014075"/>
    <lineage>
        <taxon>Bacteria</taxon>
        <taxon>Bacillati</taxon>
        <taxon>Bacillota</taxon>
        <taxon>Bacilli</taxon>
        <taxon>Bacillales</taxon>
        <taxon>Bacillaceae</taxon>
        <taxon>Bacillus</taxon>
    </lineage>
</organism>
<dbReference type="Proteomes" id="UP001330749">
    <property type="component" value="Unassembled WGS sequence"/>
</dbReference>
<dbReference type="RefSeq" id="WP_327968528.1">
    <property type="nucleotide sequence ID" value="NZ_JARMQG010000180.1"/>
</dbReference>
<reference evidence="2 3" key="1">
    <citation type="submission" date="2023-03" db="EMBL/GenBank/DDBJ databases">
        <title>Bacillus Genome Sequencing.</title>
        <authorList>
            <person name="Dunlap C."/>
        </authorList>
    </citation>
    <scope>NUCLEOTIDE SEQUENCE [LARGE SCALE GENOMIC DNA]</scope>
    <source>
        <strain evidence="2 3">B-14544</strain>
    </source>
</reference>
<name>A0ABU6NB71_9BACI</name>
<proteinExistence type="predicted"/>
<evidence type="ECO:0008006" key="4">
    <source>
        <dbReference type="Google" id="ProtNLM"/>
    </source>
</evidence>
<accession>A0ABU6NB71</accession>
<evidence type="ECO:0000313" key="3">
    <source>
        <dbReference type="Proteomes" id="UP001330749"/>
    </source>
</evidence>
<evidence type="ECO:0000313" key="2">
    <source>
        <dbReference type="EMBL" id="MED3563476.1"/>
    </source>
</evidence>
<evidence type="ECO:0000256" key="1">
    <source>
        <dbReference type="SAM" id="Coils"/>
    </source>
</evidence>
<sequence length="296" mass="34195">MGLKTALFELKEAVRNQQGNQTEETYIQDLEHTNQLTPGSLIYYFNQLQMAGMNKQDDQSQTADESKKVNRKWSKNEIEFMFQYIKERQAEGALNITEILEELSDLFDRGYQSVNYKYYSLLKKEQKGAPSNGPLKFTTIAYQEVPVISAEIIPEASSIVKEKRNQDDDLLDLLSGLITNIQQLPGIQLNELLRSLYQLTNMALQNQEEVQQIEHLKTELNQEKEVLQQKLLKKEQQLRLEKQRNDELQIEVSKLAKEINAFNKLGDAAKIQNLKAYNQRLNYIIDGFGMVIQIGS</sequence>
<feature type="coiled-coil region" evidence="1">
    <location>
        <begin position="199"/>
        <end position="265"/>
    </location>
</feature>
<protein>
    <recommendedName>
        <fullName evidence="4">DNA-binding protein</fullName>
    </recommendedName>
</protein>
<gene>
    <name evidence="2" type="ORF">P4447_13640</name>
</gene>
<keyword evidence="3" id="KW-1185">Reference proteome</keyword>
<dbReference type="EMBL" id="JARMQG010000180">
    <property type="protein sequence ID" value="MED3563476.1"/>
    <property type="molecule type" value="Genomic_DNA"/>
</dbReference>
<keyword evidence="1" id="KW-0175">Coiled coil</keyword>